<name>A0A2P1QS08_9LEPT</name>
<evidence type="ECO:0000313" key="1">
    <source>
        <dbReference type="EMBL" id="AVQ11683.1"/>
    </source>
</evidence>
<sequence>MNNRMEKTILPGDERISTRYLSEFECDAIKRTLKFRFGSVAKWVRQRGLSYASVTQTLTGLAKHEKTLSMLAREGLYNFENPLVEASDV</sequence>
<protein>
    <submittedName>
        <fullName evidence="1">Uncharacterized protein</fullName>
    </submittedName>
</protein>
<gene>
    <name evidence="1" type="ORF">XB16_1351</name>
</gene>
<proteinExistence type="predicted"/>
<dbReference type="Proteomes" id="UP000033961">
    <property type="component" value="Chromosome I"/>
</dbReference>
<dbReference type="AlphaFoldDB" id="A0A2P1QS08"/>
<organism evidence="1 2">
    <name type="scientific">Leptospira santarosai</name>
    <dbReference type="NCBI Taxonomy" id="28183"/>
    <lineage>
        <taxon>Bacteria</taxon>
        <taxon>Pseudomonadati</taxon>
        <taxon>Spirochaetota</taxon>
        <taxon>Spirochaetia</taxon>
        <taxon>Leptospirales</taxon>
        <taxon>Leptospiraceae</taxon>
        <taxon>Leptospira</taxon>
    </lineage>
</organism>
<evidence type="ECO:0000313" key="2">
    <source>
        <dbReference type="Proteomes" id="UP000033961"/>
    </source>
</evidence>
<dbReference type="EMBL" id="CP027843">
    <property type="protein sequence ID" value="AVQ11683.1"/>
    <property type="molecule type" value="Genomic_DNA"/>
</dbReference>
<reference evidence="1 2" key="1">
    <citation type="journal article" date="2015" name="Genome Announc.">
        <title>Draft Genome Sequences of Leptospira santarosai Strains U160, U164, and U233, Isolated from Asymptomatic Cattle.</title>
        <authorList>
            <person name="Kremer F.S."/>
            <person name="Eslabao M.R."/>
            <person name="Provisor M."/>
            <person name="Woloski R.D."/>
            <person name="Ramires O.V."/>
            <person name="Moreno L.Z."/>
            <person name="Moreno A.M."/>
            <person name="Hamond C."/>
            <person name="Lilenbaum W."/>
            <person name="Dellagostin O.A."/>
        </authorList>
    </citation>
    <scope>NUCLEOTIDE SEQUENCE [LARGE SCALE GENOMIC DNA]</scope>
    <source>
        <strain evidence="1 2">U160</strain>
    </source>
</reference>
<accession>A0A2P1QS08</accession>